<name>A0A183F356_HELPZ</name>
<dbReference type="WBParaSite" id="HPBE_0000059801-mRNA-1">
    <property type="protein sequence ID" value="HPBE_0000059801-mRNA-1"/>
    <property type="gene ID" value="HPBE_0000059801"/>
</dbReference>
<organism evidence="3 4">
    <name type="scientific">Heligmosomoides polygyrus</name>
    <name type="common">Parasitic roundworm</name>
    <dbReference type="NCBI Taxonomy" id="6339"/>
    <lineage>
        <taxon>Eukaryota</taxon>
        <taxon>Metazoa</taxon>
        <taxon>Ecdysozoa</taxon>
        <taxon>Nematoda</taxon>
        <taxon>Chromadorea</taxon>
        <taxon>Rhabditida</taxon>
        <taxon>Rhabditina</taxon>
        <taxon>Rhabditomorpha</taxon>
        <taxon>Strongyloidea</taxon>
        <taxon>Heligmosomidae</taxon>
        <taxon>Heligmosomoides</taxon>
    </lineage>
</organism>
<feature type="region of interest" description="Disordered" evidence="1">
    <location>
        <begin position="1"/>
        <end position="89"/>
    </location>
</feature>
<accession>A0A183F356</accession>
<dbReference type="EMBL" id="UZAH01000455">
    <property type="protein sequence ID" value="VDO18983.1"/>
    <property type="molecule type" value="Genomic_DNA"/>
</dbReference>
<dbReference type="AlphaFoldDB" id="A0A183F356"/>
<gene>
    <name evidence="2" type="ORF">HPBE_LOCUS601</name>
</gene>
<protein>
    <submittedName>
        <fullName evidence="4">WAPL domain-containing protein</fullName>
    </submittedName>
</protein>
<evidence type="ECO:0000256" key="1">
    <source>
        <dbReference type="SAM" id="MobiDB-lite"/>
    </source>
</evidence>
<sequence>MEEGEGTPRMRFVAGQCGRDDKKPYMRMLQAGQKRSIRDRSPERNSDEDIDIMGDTPSSQPSTPRGAFQKRMKAAKEPKTGSGAGDPPTKWIFFEAMQSPLDFIDEEPTMSNVGQYGHSSAGTSTVHYAASESSSGSNSPALSTFGFRADVPRKTALEKKKEDASKIAVLSRICDELRIMNQSQQTVDQFDAFGVFASTTLRKLAASDEEAAEWTVLELTEHLTKLVREALARKRSVR</sequence>
<evidence type="ECO:0000313" key="4">
    <source>
        <dbReference type="WBParaSite" id="HPBE_0000059801-mRNA-1"/>
    </source>
</evidence>
<reference evidence="2 3" key="1">
    <citation type="submission" date="2018-11" db="EMBL/GenBank/DDBJ databases">
        <authorList>
            <consortium name="Pathogen Informatics"/>
        </authorList>
    </citation>
    <scope>NUCLEOTIDE SEQUENCE [LARGE SCALE GENOMIC DNA]</scope>
</reference>
<accession>A0A3P7UE11</accession>
<keyword evidence="3" id="KW-1185">Reference proteome</keyword>
<evidence type="ECO:0000313" key="2">
    <source>
        <dbReference type="EMBL" id="VDO18983.1"/>
    </source>
</evidence>
<proteinExistence type="predicted"/>
<evidence type="ECO:0000313" key="3">
    <source>
        <dbReference type="Proteomes" id="UP000050761"/>
    </source>
</evidence>
<feature type="compositionally biased region" description="Basic and acidic residues" evidence="1">
    <location>
        <begin position="36"/>
        <end position="47"/>
    </location>
</feature>
<dbReference type="OrthoDB" id="7991969at2759"/>
<dbReference type="Proteomes" id="UP000050761">
    <property type="component" value="Unassembled WGS sequence"/>
</dbReference>
<reference evidence="4" key="2">
    <citation type="submission" date="2019-09" db="UniProtKB">
        <authorList>
            <consortium name="WormBaseParasite"/>
        </authorList>
    </citation>
    <scope>IDENTIFICATION</scope>
</reference>